<dbReference type="PANTHER" id="PTHR31650">
    <property type="entry name" value="O-ACYLTRANSFERASE (WSD1-LIKE) FAMILY PROTEIN"/>
    <property type="match status" value="1"/>
</dbReference>
<feature type="region of interest" description="Disordered" evidence="11">
    <location>
        <begin position="1"/>
        <end position="30"/>
    </location>
</feature>
<feature type="domain" description="O-acyltransferase WSD1-like N-terminal" evidence="13">
    <location>
        <begin position="75"/>
        <end position="270"/>
    </location>
</feature>
<dbReference type="GO" id="GO:0004144">
    <property type="term" value="F:diacylglycerol O-acyltransferase activity"/>
    <property type="evidence" value="ECO:0007669"/>
    <property type="project" value="UniProtKB-EC"/>
</dbReference>
<evidence type="ECO:0000256" key="10">
    <source>
        <dbReference type="ARBA" id="ARBA00048109"/>
    </source>
</evidence>
<evidence type="ECO:0000256" key="6">
    <source>
        <dbReference type="ARBA" id="ARBA00022824"/>
    </source>
</evidence>
<evidence type="ECO:0000256" key="3">
    <source>
        <dbReference type="ARBA" id="ARBA00004771"/>
    </source>
</evidence>
<dbReference type="InterPro" id="IPR023213">
    <property type="entry name" value="CAT-like_dom_sf"/>
</dbReference>
<comment type="pathway">
    <text evidence="3">Glycerolipid metabolism; triacylglycerol biosynthesis.</text>
</comment>
<evidence type="ECO:0000256" key="2">
    <source>
        <dbReference type="ARBA" id="ARBA00004586"/>
    </source>
</evidence>
<dbReference type="GO" id="GO:0047196">
    <property type="term" value="F:long-chain-alcohol O-fatty-acyltransferase activity"/>
    <property type="evidence" value="ECO:0007669"/>
    <property type="project" value="UniProtKB-EC"/>
</dbReference>
<evidence type="ECO:0000256" key="8">
    <source>
        <dbReference type="ARBA" id="ARBA00024360"/>
    </source>
</evidence>
<evidence type="ECO:0000256" key="1">
    <source>
        <dbReference type="ARBA" id="ARBA00004162"/>
    </source>
</evidence>
<evidence type="ECO:0000256" key="7">
    <source>
        <dbReference type="ARBA" id="ARBA00023315"/>
    </source>
</evidence>
<reference evidence="15" key="2">
    <citation type="submission" date="2023-05" db="EMBL/GenBank/DDBJ databases">
        <authorList>
            <person name="Schelkunov M.I."/>
        </authorList>
    </citation>
    <scope>NUCLEOTIDE SEQUENCE</scope>
    <source>
        <strain evidence="15">Hsosn_3</strain>
        <tissue evidence="15">Leaf</tissue>
    </source>
</reference>
<comment type="caution">
    <text evidence="15">The sequence shown here is derived from an EMBL/GenBank/DDBJ whole genome shotgun (WGS) entry which is preliminary data.</text>
</comment>
<dbReference type="InterPro" id="IPR004255">
    <property type="entry name" value="O-acyltransferase_WSD1_N"/>
</dbReference>
<dbReference type="SUPFAM" id="SSF52777">
    <property type="entry name" value="CoA-dependent acyltransferases"/>
    <property type="match status" value="1"/>
</dbReference>
<dbReference type="EMBL" id="JAUIZM010000010">
    <property type="protein sequence ID" value="KAK1358893.1"/>
    <property type="molecule type" value="Genomic_DNA"/>
</dbReference>
<dbReference type="InterPro" id="IPR045034">
    <property type="entry name" value="O-acyltransferase_WSD1-like"/>
</dbReference>
<evidence type="ECO:0000259" key="14">
    <source>
        <dbReference type="Pfam" id="PF06974"/>
    </source>
</evidence>
<evidence type="ECO:0000256" key="5">
    <source>
        <dbReference type="ARBA" id="ARBA00022679"/>
    </source>
</evidence>
<proteinExistence type="inferred from homology"/>
<evidence type="ECO:0000256" key="4">
    <source>
        <dbReference type="ARBA" id="ARBA00005189"/>
    </source>
</evidence>
<protein>
    <submittedName>
        <fullName evidence="15">O-acyltransferase WSD1</fullName>
    </submittedName>
</protein>
<comment type="similarity">
    <text evidence="8">In the N-terminal section; belongs to the long-chain O-acyltransferase family.</text>
</comment>
<comment type="catalytic activity">
    <reaction evidence="9">
        <text>a long chain fatty alcohol + a fatty acyl-CoA = a long-chain alcohol wax ester + CoA</text>
        <dbReference type="Rhea" id="RHEA:38443"/>
        <dbReference type="ChEBI" id="CHEBI:17135"/>
        <dbReference type="ChEBI" id="CHEBI:57287"/>
        <dbReference type="ChEBI" id="CHEBI:77636"/>
        <dbReference type="ChEBI" id="CHEBI:235323"/>
        <dbReference type="EC" id="2.3.1.75"/>
    </reaction>
</comment>
<keyword evidence="16" id="KW-1185">Reference proteome</keyword>
<accession>A0AAD8M4D4</accession>
<dbReference type="GO" id="GO:0019432">
    <property type="term" value="P:triglyceride biosynthetic process"/>
    <property type="evidence" value="ECO:0007669"/>
    <property type="project" value="TreeGrafter"/>
</dbReference>
<dbReference type="Proteomes" id="UP001237642">
    <property type="component" value="Unassembled WGS sequence"/>
</dbReference>
<comment type="catalytic activity">
    <reaction evidence="10">
        <text>an acyl-CoA + a 1,2-diacyl-sn-glycerol = a triacyl-sn-glycerol + CoA</text>
        <dbReference type="Rhea" id="RHEA:10868"/>
        <dbReference type="ChEBI" id="CHEBI:17815"/>
        <dbReference type="ChEBI" id="CHEBI:57287"/>
        <dbReference type="ChEBI" id="CHEBI:58342"/>
        <dbReference type="ChEBI" id="CHEBI:64615"/>
        <dbReference type="EC" id="2.3.1.20"/>
    </reaction>
</comment>
<dbReference type="AlphaFoldDB" id="A0AAD8M4D4"/>
<gene>
    <name evidence="15" type="ORF">POM88_043367</name>
</gene>
<dbReference type="Pfam" id="PF03007">
    <property type="entry name" value="WS_DGAT_cat"/>
    <property type="match status" value="1"/>
</dbReference>
<reference evidence="15" key="1">
    <citation type="submission" date="2023-02" db="EMBL/GenBank/DDBJ databases">
        <title>Genome of toxic invasive species Heracleum sosnowskyi carries increased number of genes despite the absence of recent whole-genome duplications.</title>
        <authorList>
            <person name="Schelkunov M."/>
            <person name="Shtratnikova V."/>
            <person name="Makarenko M."/>
            <person name="Klepikova A."/>
            <person name="Omelchenko D."/>
            <person name="Novikova G."/>
            <person name="Obukhova E."/>
            <person name="Bogdanov V."/>
            <person name="Penin A."/>
            <person name="Logacheva M."/>
        </authorList>
    </citation>
    <scope>NUCLEOTIDE SEQUENCE</scope>
    <source>
        <strain evidence="15">Hsosn_3</strain>
        <tissue evidence="15">Leaf</tissue>
    </source>
</reference>
<keyword evidence="12" id="KW-0812">Transmembrane</keyword>
<comment type="subcellular location">
    <subcellularLocation>
        <location evidence="1">Cell membrane</location>
        <topology evidence="1">Single-pass membrane protein</topology>
    </subcellularLocation>
    <subcellularLocation>
        <location evidence="2">Endoplasmic reticulum membrane</location>
    </subcellularLocation>
</comment>
<keyword evidence="12" id="KW-0472">Membrane</keyword>
<sequence>MTFDCNKTRAAHDHPDHSQPFLMETKEKDEPVTPAGRLFLRQEMNTIIHCAIAGKHPLNIPAIKSAVETSIIMQHPRFTSLLVTDRHGHERWRRTQVNLDNHIIIRHEHVIEVNDHEKAVNEYIADLSVSSPLDTSKPLWEMHILMAHDCVVFRIHHALGDGVSLMSMLLSCCRKSDDPEMLPEIKNVGPVRRDTNFWKLVVKAMWVIFFTVVYVLELMLRSLWVKDKRTALSGGAGVELWPRCLVTAKFRLDDMKIVKNVVAKATINDVLFGVISCGLSKYLDIQSPEALKEGTRLTGLAMINMRSQKGLQDVSDFKLNNKGTRWGNKFGTLLLPVYYHRNDSDPLQYLKRAKVMIDRKKLSLEGYFSYKVGYFLMSYLGSTLAGWLNYRICSNTTFTISNVIGPGEEVTIAGNPVEYIRVNTSSLPHAITMHMLSYAGRADLQILVLQSLARKGSPEIEHHNLFEDDKNRSLY</sequence>
<dbReference type="GO" id="GO:0005789">
    <property type="term" value="C:endoplasmic reticulum membrane"/>
    <property type="evidence" value="ECO:0007669"/>
    <property type="project" value="UniProtKB-SubCell"/>
</dbReference>
<keyword evidence="6" id="KW-0256">Endoplasmic reticulum</keyword>
<evidence type="ECO:0000313" key="15">
    <source>
        <dbReference type="EMBL" id="KAK1358893.1"/>
    </source>
</evidence>
<feature type="compositionally biased region" description="Basic and acidic residues" evidence="11">
    <location>
        <begin position="1"/>
        <end position="17"/>
    </location>
</feature>
<keyword evidence="12" id="KW-1133">Transmembrane helix</keyword>
<dbReference type="Pfam" id="PF06974">
    <property type="entry name" value="WS_DGAT_C"/>
    <property type="match status" value="1"/>
</dbReference>
<evidence type="ECO:0000256" key="11">
    <source>
        <dbReference type="SAM" id="MobiDB-lite"/>
    </source>
</evidence>
<evidence type="ECO:0000256" key="9">
    <source>
        <dbReference type="ARBA" id="ARBA00047604"/>
    </source>
</evidence>
<evidence type="ECO:0000256" key="12">
    <source>
        <dbReference type="SAM" id="Phobius"/>
    </source>
</evidence>
<dbReference type="Gene3D" id="3.30.559.10">
    <property type="entry name" value="Chloramphenicol acetyltransferase-like domain"/>
    <property type="match status" value="1"/>
</dbReference>
<feature type="domain" description="O-acyltransferase WSD1 C-terminal" evidence="14">
    <location>
        <begin position="326"/>
        <end position="450"/>
    </location>
</feature>
<evidence type="ECO:0000313" key="16">
    <source>
        <dbReference type="Proteomes" id="UP001237642"/>
    </source>
</evidence>
<evidence type="ECO:0000259" key="13">
    <source>
        <dbReference type="Pfam" id="PF03007"/>
    </source>
</evidence>
<dbReference type="GO" id="GO:0005886">
    <property type="term" value="C:plasma membrane"/>
    <property type="evidence" value="ECO:0007669"/>
    <property type="project" value="UniProtKB-SubCell"/>
</dbReference>
<keyword evidence="7" id="KW-0012">Acyltransferase</keyword>
<name>A0AAD8M4D4_9APIA</name>
<dbReference type="PANTHER" id="PTHR31650:SF41">
    <property type="entry name" value="O-ACYLTRANSFERASE WSD1-LIKE ISOFORM X1"/>
    <property type="match status" value="1"/>
</dbReference>
<keyword evidence="5" id="KW-0808">Transferase</keyword>
<comment type="pathway">
    <text evidence="4">Lipid metabolism.</text>
</comment>
<feature type="transmembrane region" description="Helical" evidence="12">
    <location>
        <begin position="200"/>
        <end position="220"/>
    </location>
</feature>
<dbReference type="InterPro" id="IPR009721">
    <property type="entry name" value="O-acyltransferase_WSD1_C"/>
</dbReference>
<organism evidence="15 16">
    <name type="scientific">Heracleum sosnowskyi</name>
    <dbReference type="NCBI Taxonomy" id="360622"/>
    <lineage>
        <taxon>Eukaryota</taxon>
        <taxon>Viridiplantae</taxon>
        <taxon>Streptophyta</taxon>
        <taxon>Embryophyta</taxon>
        <taxon>Tracheophyta</taxon>
        <taxon>Spermatophyta</taxon>
        <taxon>Magnoliopsida</taxon>
        <taxon>eudicotyledons</taxon>
        <taxon>Gunneridae</taxon>
        <taxon>Pentapetalae</taxon>
        <taxon>asterids</taxon>
        <taxon>campanulids</taxon>
        <taxon>Apiales</taxon>
        <taxon>Apiaceae</taxon>
        <taxon>Apioideae</taxon>
        <taxon>apioid superclade</taxon>
        <taxon>Tordylieae</taxon>
        <taxon>Tordyliinae</taxon>
        <taxon>Heracleum</taxon>
    </lineage>
</organism>